<dbReference type="Pfam" id="PF02854">
    <property type="entry name" value="MIF4G"/>
    <property type="match status" value="1"/>
</dbReference>
<dbReference type="EMBL" id="NBIV01000092">
    <property type="protein sequence ID" value="PXF44391.1"/>
    <property type="molecule type" value="Genomic_DNA"/>
</dbReference>
<feature type="region of interest" description="Disordered" evidence="4">
    <location>
        <begin position="286"/>
        <end position="348"/>
    </location>
</feature>
<feature type="compositionally biased region" description="Basic and acidic residues" evidence="4">
    <location>
        <begin position="293"/>
        <end position="307"/>
    </location>
</feature>
<dbReference type="Pfam" id="PF02847">
    <property type="entry name" value="MA3"/>
    <property type="match status" value="1"/>
</dbReference>
<feature type="region of interest" description="Disordered" evidence="4">
    <location>
        <begin position="1"/>
        <end position="185"/>
    </location>
</feature>
<keyword evidence="7" id="KW-1185">Reference proteome</keyword>
<dbReference type="InterPro" id="IPR003890">
    <property type="entry name" value="MIF4G-like_typ-3"/>
</dbReference>
<evidence type="ECO:0000313" key="7">
    <source>
        <dbReference type="Proteomes" id="UP000247409"/>
    </source>
</evidence>
<accession>A0A2V3IQK6</accession>
<feature type="compositionally biased region" description="Basic and acidic residues" evidence="4">
    <location>
        <begin position="24"/>
        <end position="35"/>
    </location>
</feature>
<feature type="compositionally biased region" description="Basic residues" evidence="4">
    <location>
        <begin position="1"/>
        <end position="11"/>
    </location>
</feature>
<dbReference type="SMART" id="SM00544">
    <property type="entry name" value="MA3"/>
    <property type="match status" value="1"/>
</dbReference>
<name>A0A2V3IQK6_9FLOR</name>
<dbReference type="Proteomes" id="UP000247409">
    <property type="component" value="Unassembled WGS sequence"/>
</dbReference>
<feature type="compositionally biased region" description="Basic and acidic residues" evidence="4">
    <location>
        <begin position="176"/>
        <end position="185"/>
    </location>
</feature>
<dbReference type="SMART" id="SM00543">
    <property type="entry name" value="MIF4G"/>
    <property type="match status" value="1"/>
</dbReference>
<sequence>MPAHRPKKRTRDTHDPQTSLPSKLLDEISASHDDVVVSNRKQRANENSEGRTPSRKEERKRKRKQKKEASAQARAQWKERRHGKAPKLNSTNSIDKSNPSSKERKRSLSNLNHSATTKKHRIDSIGAQDSLDSQGDKDDDQVQGDSTNSHRDSTAHEKRDLPKESASLKKPATAEISKEVDDSDSRQIQRLEKLLGIDRLRKQKGAHGDRFAYKDIFEEGEDDLVDLIEICDRTIQHRETYSGNGVPRTNIETLDAEESLSGEHSSDAPSEENAAIVLNNYEGVNASGTSLNGKHDQEENDSVHRDTDENESSRSSSGTNRSIENHNLSGVGQSAGSDHGSQHGSQYGANSERLGEVEHANGAVESASGPDDRQQATKTVKYTPPSARKRARGSLDGVKRRMRGLLNRVADANASGVAHDISEIFRSTEHRLSRRDLANLYANTALDSVRDGSGVAYVNPYVHSHAAIASHLGDQVDGVVLATFLVSAVRRVTAALEESRDERETQLLVQQENAGDEVFGYVAVICSMYERKAISSRVIYDLVRVISDPLTQTRVEVLLLLLRRVGALLRMDDPASLKDMIEFIHTQARETQGSASDEPSTKFQVMLDLIMDIKNNKVKKTAIKECQAKFSWAAIPESPLSASISELLDDEFTSLRWWDQSHGLSIDEKKGLSSEANDNKEESFTHIINENEGHDLITLAHSLRLNTEHRKALFAAIMSSLNVSDAYDKLERMGAFEAKKNHDRDTALVILHCCGAEKIFNPFYAYLAEKMCQRSRRCRFTFEFAFCDIFRMLPGSEKAGPLSTRKVKNFYQVLAHLWATKAVSLCILRRFPDLQECGEHERKFVEGAMDTLLTKHGQSSDILVPFSKLASETWSGAKAFRLSLAVFVRHNFFSTSSADKKKLVGQVLATLEAE</sequence>
<dbReference type="PANTHER" id="PTHR18034:SF4">
    <property type="entry name" value="NUCLEOLAR MIF4G DOMAIN-CONTAINING PROTEIN 1"/>
    <property type="match status" value="1"/>
</dbReference>
<keyword evidence="3" id="KW-0539">Nucleus</keyword>
<evidence type="ECO:0000256" key="1">
    <source>
        <dbReference type="ARBA" id="ARBA00004604"/>
    </source>
</evidence>
<organism evidence="6 7">
    <name type="scientific">Gracilariopsis chorda</name>
    <dbReference type="NCBI Taxonomy" id="448386"/>
    <lineage>
        <taxon>Eukaryota</taxon>
        <taxon>Rhodophyta</taxon>
        <taxon>Florideophyceae</taxon>
        <taxon>Rhodymeniophycidae</taxon>
        <taxon>Gracilariales</taxon>
        <taxon>Gracilariaceae</taxon>
        <taxon>Gracilariopsis</taxon>
    </lineage>
</organism>
<dbReference type="GO" id="GO:0042274">
    <property type="term" value="P:ribosomal small subunit biogenesis"/>
    <property type="evidence" value="ECO:0007669"/>
    <property type="project" value="TreeGrafter"/>
</dbReference>
<dbReference type="InterPro" id="IPR003891">
    <property type="entry name" value="Initiation_fac_eIF4g_MI"/>
</dbReference>
<evidence type="ECO:0000259" key="5">
    <source>
        <dbReference type="PROSITE" id="PS51366"/>
    </source>
</evidence>
<dbReference type="InterPro" id="IPR016024">
    <property type="entry name" value="ARM-type_fold"/>
</dbReference>
<evidence type="ECO:0000256" key="4">
    <source>
        <dbReference type="SAM" id="MobiDB-lite"/>
    </source>
</evidence>
<dbReference type="Gene3D" id="1.25.40.180">
    <property type="match status" value="1"/>
</dbReference>
<dbReference type="InterPro" id="IPR050781">
    <property type="entry name" value="CWC22_splicing_factor"/>
</dbReference>
<feature type="compositionally biased region" description="Basic and acidic residues" evidence="4">
    <location>
        <begin position="43"/>
        <end position="57"/>
    </location>
</feature>
<dbReference type="STRING" id="448386.A0A2V3IQK6"/>
<evidence type="ECO:0000313" key="6">
    <source>
        <dbReference type="EMBL" id="PXF44391.1"/>
    </source>
</evidence>
<proteinExistence type="inferred from homology"/>
<dbReference type="PROSITE" id="PS51366">
    <property type="entry name" value="MI"/>
    <property type="match status" value="1"/>
</dbReference>
<dbReference type="SUPFAM" id="SSF48371">
    <property type="entry name" value="ARM repeat"/>
    <property type="match status" value="1"/>
</dbReference>
<feature type="compositionally biased region" description="Polar residues" evidence="4">
    <location>
        <begin position="325"/>
        <end position="336"/>
    </location>
</feature>
<dbReference type="OrthoDB" id="10260961at2759"/>
<feature type="region of interest" description="Disordered" evidence="4">
    <location>
        <begin position="364"/>
        <end position="398"/>
    </location>
</feature>
<comment type="subcellular location">
    <subcellularLocation>
        <location evidence="1">Nucleus</location>
        <location evidence="1">Nucleolus</location>
    </subcellularLocation>
</comment>
<feature type="compositionally biased region" description="Basic and acidic residues" evidence="4">
    <location>
        <begin position="148"/>
        <end position="167"/>
    </location>
</feature>
<comment type="caution">
    <text evidence="6">The sequence shown here is derived from an EMBL/GenBank/DDBJ whole genome shotgun (WGS) entry which is preliminary data.</text>
</comment>
<feature type="compositionally biased region" description="Low complexity" evidence="4">
    <location>
        <begin position="313"/>
        <end position="322"/>
    </location>
</feature>
<protein>
    <submittedName>
        <fullName evidence="6">Nucleolar MIF4G domain-containing protein 1</fullName>
    </submittedName>
</protein>
<dbReference type="GO" id="GO:0003723">
    <property type="term" value="F:RNA binding"/>
    <property type="evidence" value="ECO:0007669"/>
    <property type="project" value="InterPro"/>
</dbReference>
<evidence type="ECO:0000256" key="2">
    <source>
        <dbReference type="ARBA" id="ARBA00006856"/>
    </source>
</evidence>
<gene>
    <name evidence="6" type="ORF">BWQ96_05834</name>
</gene>
<dbReference type="GO" id="GO:0005730">
    <property type="term" value="C:nucleolus"/>
    <property type="evidence" value="ECO:0007669"/>
    <property type="project" value="UniProtKB-SubCell"/>
</dbReference>
<comment type="similarity">
    <text evidence="2">Belongs to the CWC22 family.</text>
</comment>
<feature type="compositionally biased region" description="Polar residues" evidence="4">
    <location>
        <begin position="88"/>
        <end position="100"/>
    </location>
</feature>
<dbReference type="AlphaFoldDB" id="A0A2V3IQK6"/>
<evidence type="ECO:0000256" key="3">
    <source>
        <dbReference type="ARBA" id="ARBA00023242"/>
    </source>
</evidence>
<reference evidence="6 7" key="1">
    <citation type="journal article" date="2018" name="Mol. Biol. Evol.">
        <title>Analysis of the draft genome of the red seaweed Gracilariopsis chorda provides insights into genome size evolution in Rhodophyta.</title>
        <authorList>
            <person name="Lee J."/>
            <person name="Yang E.C."/>
            <person name="Graf L."/>
            <person name="Yang J.H."/>
            <person name="Qiu H."/>
            <person name="Zel Zion U."/>
            <person name="Chan C.X."/>
            <person name="Stephens T.G."/>
            <person name="Weber A.P.M."/>
            <person name="Boo G.H."/>
            <person name="Boo S.M."/>
            <person name="Kim K.M."/>
            <person name="Shin Y."/>
            <person name="Jung M."/>
            <person name="Lee S.J."/>
            <person name="Yim H.S."/>
            <person name="Lee J.H."/>
            <person name="Bhattacharya D."/>
            <person name="Yoon H.S."/>
        </authorList>
    </citation>
    <scope>NUCLEOTIDE SEQUENCE [LARGE SCALE GENOMIC DNA]</scope>
    <source>
        <strain evidence="6 7">SKKU-2015</strain>
        <tissue evidence="6">Whole body</tissue>
    </source>
</reference>
<feature type="domain" description="MI" evidence="5">
    <location>
        <begin position="708"/>
        <end position="833"/>
    </location>
</feature>
<dbReference type="PANTHER" id="PTHR18034">
    <property type="entry name" value="CELL CYCLE CONTROL PROTEIN CWF22-RELATED"/>
    <property type="match status" value="1"/>
</dbReference>